<dbReference type="Proteomes" id="UP000008068">
    <property type="component" value="Unassembled WGS sequence"/>
</dbReference>
<feature type="compositionally biased region" description="Acidic residues" evidence="1">
    <location>
        <begin position="262"/>
        <end position="280"/>
    </location>
</feature>
<name>G0NY70_CAEBE</name>
<dbReference type="AlphaFoldDB" id="G0NY70"/>
<reference evidence="3" key="1">
    <citation type="submission" date="2011-07" db="EMBL/GenBank/DDBJ databases">
        <authorList>
            <consortium name="Caenorhabditis brenneri Sequencing and Analysis Consortium"/>
            <person name="Wilson R.K."/>
        </authorList>
    </citation>
    <scope>NUCLEOTIDE SEQUENCE [LARGE SCALE GENOMIC DNA]</scope>
    <source>
        <strain evidence="3">PB2801</strain>
    </source>
</reference>
<proteinExistence type="predicted"/>
<feature type="region of interest" description="Disordered" evidence="1">
    <location>
        <begin position="142"/>
        <end position="344"/>
    </location>
</feature>
<organism evidence="3">
    <name type="scientific">Caenorhabditis brenneri</name>
    <name type="common">Nematode worm</name>
    <dbReference type="NCBI Taxonomy" id="135651"/>
    <lineage>
        <taxon>Eukaryota</taxon>
        <taxon>Metazoa</taxon>
        <taxon>Ecdysozoa</taxon>
        <taxon>Nematoda</taxon>
        <taxon>Chromadorea</taxon>
        <taxon>Rhabditida</taxon>
        <taxon>Rhabditina</taxon>
        <taxon>Rhabditomorpha</taxon>
        <taxon>Rhabditoidea</taxon>
        <taxon>Rhabditidae</taxon>
        <taxon>Peloderinae</taxon>
        <taxon>Caenorhabditis</taxon>
    </lineage>
</organism>
<dbReference type="InParanoid" id="G0NY70"/>
<dbReference type="HOGENOM" id="CLU_325235_0_0_1"/>
<feature type="region of interest" description="Disordered" evidence="1">
    <location>
        <begin position="1"/>
        <end position="130"/>
    </location>
</feature>
<feature type="compositionally biased region" description="Acidic residues" evidence="1">
    <location>
        <begin position="169"/>
        <end position="181"/>
    </location>
</feature>
<feature type="compositionally biased region" description="Acidic residues" evidence="1">
    <location>
        <begin position="288"/>
        <end position="336"/>
    </location>
</feature>
<gene>
    <name evidence="2" type="ORF">CAEBREN_12061</name>
</gene>
<accession>G0NY70</accession>
<dbReference type="STRING" id="135651.G0NY70"/>
<keyword evidence="3" id="KW-1185">Reference proteome</keyword>
<feature type="compositionally biased region" description="Polar residues" evidence="1">
    <location>
        <begin position="93"/>
        <end position="104"/>
    </location>
</feature>
<evidence type="ECO:0000256" key="1">
    <source>
        <dbReference type="SAM" id="MobiDB-lite"/>
    </source>
</evidence>
<evidence type="ECO:0000313" key="3">
    <source>
        <dbReference type="Proteomes" id="UP000008068"/>
    </source>
</evidence>
<dbReference type="OrthoDB" id="5983936at2759"/>
<dbReference type="EMBL" id="GL379977">
    <property type="protein sequence ID" value="EGT39951.1"/>
    <property type="molecule type" value="Genomic_DNA"/>
</dbReference>
<protein>
    <recommendedName>
        <fullName evidence="4">DNA-directed DNA polymerase</fullName>
    </recommendedName>
</protein>
<evidence type="ECO:0008006" key="4">
    <source>
        <dbReference type="Google" id="ProtNLM"/>
    </source>
</evidence>
<sequence>MAYNAAEVIILSSDSEESQDGDQPLPVLPAGGERPATPEMVRAASAPPEYGAEEGEVGNTPPPPNLLLPIPRLGVKPREETGSVTPIPDGQRPASSDGQQSGSEATPRKSPPVTYTVRSWHGPTYFPRKRCLDSNMSVTTTWRLKKPNLGNDQVTDKDYVPSKIVIDFNNDDDEEPMEVEEPVAKEEEREEEEEEEEEEYDDEDDEYEEDEEDEDEETEQEDEDEEESEDESETLDDESSEYDSDDSDEGEESSNDEKDSADGDEEDKSSNDGDEEDESSNDEKDSADGDEEDKSSNDGDEEDESSNNEEEEEEESAVIKGEEDEQVSEDSDEDELLQYGAGKPIPPPEIEAFVPNMTFPTAQEVEYLNNYTIYQDAVHERINNRLVVLKNNCIKLRRLDKIRGMTLEEHVEKIFDIFIRKMIQQARGTLEKTKFWARLRHLGPSVEEFHVNHCTYTKGNGHVLMNNVSKRMQSGKEIAFDEQLEFSMFIFKEQDTAGRGGHTINDRIKRILRLDRQFVQTDGFCLPTSIAIGRCKSDMLSNLKNAEEKSAAKLMYRRLTRVGVKTSINQYREAKTLLRECGLDENTSTHDADDLKIIARHLKDYQIAVWHFDPHHQNVVIRDHFNVGAPGFIGLYFENNHYEFFVPHTGPESLMTTFCHRCCTLINHQKPEYNNHSRNCRAVCPRCGWATCVPGGQIRVCPDCEVTFFSDTCFQYHTEKRSASAFPHCKKYRYCKQCCSSVTRTEYSGLEHECGKGYCVVCRSLQSSNHDCCHAPPDAKEREKALLKQLRWRFFIYDIETITRSESAVPDGPPTKNEPEHVPNLICGRFICNECVGNEECRYCGPIVKFSYKFEKTEGTTIEQFIRFLQTDVRLANTTLLAHNGGG</sequence>
<evidence type="ECO:0000313" key="2">
    <source>
        <dbReference type="EMBL" id="EGT39951.1"/>
    </source>
</evidence>
<feature type="compositionally biased region" description="Acidic residues" evidence="1">
    <location>
        <begin position="188"/>
        <end position="254"/>
    </location>
</feature>